<dbReference type="InterPro" id="IPR051982">
    <property type="entry name" value="CiliaryAsmbly_MitoImport"/>
</dbReference>
<dbReference type="GO" id="GO:0005829">
    <property type="term" value="C:cytosol"/>
    <property type="evidence" value="ECO:0007669"/>
    <property type="project" value="TreeGrafter"/>
</dbReference>
<dbReference type="AlphaFoldDB" id="A0A7M7MUX0"/>
<feature type="repeat" description="TPR" evidence="5">
    <location>
        <begin position="225"/>
        <end position="258"/>
    </location>
</feature>
<keyword evidence="9" id="KW-1185">Reference proteome</keyword>
<evidence type="ECO:0000256" key="2">
    <source>
        <dbReference type="ARBA" id="ARBA00022490"/>
    </source>
</evidence>
<dbReference type="InterPro" id="IPR019734">
    <property type="entry name" value="TPR_rpt"/>
</dbReference>
<dbReference type="CTD" id="6674"/>
<dbReference type="PANTHER" id="PTHR45984:SF1">
    <property type="entry name" value="SPAG1 AXONEMAL DYNEIN ASSEMBLY FACTOR"/>
    <property type="match status" value="1"/>
</dbReference>
<accession>A0A8B8HBF5</accession>
<evidence type="ECO:0000256" key="6">
    <source>
        <dbReference type="SAM" id="Coils"/>
    </source>
</evidence>
<feature type="coiled-coil region" evidence="6">
    <location>
        <begin position="175"/>
        <end position="202"/>
    </location>
</feature>
<reference evidence="10" key="2">
    <citation type="submission" date="2025-04" db="UniProtKB">
        <authorList>
            <consortium name="RefSeq"/>
        </authorList>
    </citation>
    <scope>IDENTIFICATION</scope>
    <source>
        <strain evidence="10">DH4</strain>
        <tissue evidence="10">Whole body</tissue>
    </source>
</reference>
<dbReference type="InterPro" id="IPR025986">
    <property type="entry name" value="RPAP3-like_C"/>
</dbReference>
<proteinExistence type="predicted"/>
<gene>
    <name evidence="10" type="primary">LOC411467</name>
</gene>
<dbReference type="PANTHER" id="PTHR45984">
    <property type="entry name" value="RNA (RNA) POLYMERASE II ASSOCIATED PROTEIN HOMOLOG"/>
    <property type="match status" value="1"/>
</dbReference>
<dbReference type="GO" id="GO:0005739">
    <property type="term" value="C:mitochondrion"/>
    <property type="evidence" value="ECO:0007669"/>
    <property type="project" value="TreeGrafter"/>
</dbReference>
<evidence type="ECO:0000256" key="1">
    <source>
        <dbReference type="ARBA" id="ARBA00004496"/>
    </source>
</evidence>
<keyword evidence="3" id="KW-0677">Repeat</keyword>
<keyword evidence="6" id="KW-0175">Coiled coil</keyword>
<dbReference type="OrthoDB" id="2942533at2759"/>
<dbReference type="GO" id="GO:0031072">
    <property type="term" value="F:heat shock protein binding"/>
    <property type="evidence" value="ECO:0007669"/>
    <property type="project" value="TreeGrafter"/>
</dbReference>
<evidence type="ECO:0000256" key="4">
    <source>
        <dbReference type="ARBA" id="ARBA00022803"/>
    </source>
</evidence>
<organism evidence="8">
    <name type="scientific">Apis mellifera</name>
    <name type="common">Honeybee</name>
    <dbReference type="NCBI Taxonomy" id="7460"/>
    <lineage>
        <taxon>Eukaryota</taxon>
        <taxon>Metazoa</taxon>
        <taxon>Ecdysozoa</taxon>
        <taxon>Arthropoda</taxon>
        <taxon>Hexapoda</taxon>
        <taxon>Insecta</taxon>
        <taxon>Pterygota</taxon>
        <taxon>Neoptera</taxon>
        <taxon>Endopterygota</taxon>
        <taxon>Hymenoptera</taxon>
        <taxon>Apocrita</taxon>
        <taxon>Aculeata</taxon>
        <taxon>Apoidea</taxon>
        <taxon>Anthophila</taxon>
        <taxon>Apidae</taxon>
        <taxon>Apis</taxon>
    </lineage>
</organism>
<dbReference type="Pfam" id="PF13877">
    <property type="entry name" value="RPAP3_C"/>
    <property type="match status" value="1"/>
</dbReference>
<dbReference type="RefSeq" id="XP_026301351.1">
    <property type="nucleotide sequence ID" value="XM_026445566.1"/>
</dbReference>
<evidence type="ECO:0000313" key="8">
    <source>
        <dbReference type="EnsemblMetazoa" id="XP_026301351"/>
    </source>
</evidence>
<evidence type="ECO:0000256" key="3">
    <source>
        <dbReference type="ARBA" id="ARBA00022737"/>
    </source>
</evidence>
<reference evidence="8" key="1">
    <citation type="submission" date="2021-01" db="UniProtKB">
        <authorList>
            <consortium name="EnsemblMetazoa"/>
        </authorList>
    </citation>
    <scope>IDENTIFICATION</scope>
    <source>
        <strain evidence="8">DH4</strain>
    </source>
</reference>
<dbReference type="GeneID" id="411467"/>
<accession>A0A7M7MUX0</accession>
<protein>
    <submittedName>
        <fullName evidence="10">RNA polymerase II-associated protein 3 isoform X1</fullName>
    </submittedName>
</protein>
<dbReference type="GO" id="GO:0006626">
    <property type="term" value="P:protein targeting to mitochondrion"/>
    <property type="evidence" value="ECO:0007669"/>
    <property type="project" value="TreeGrafter"/>
</dbReference>
<dbReference type="KEGG" id="ame:411467"/>
<evidence type="ECO:0000313" key="9">
    <source>
        <dbReference type="Proteomes" id="UP000005203"/>
    </source>
</evidence>
<comment type="subcellular location">
    <subcellularLocation>
        <location evidence="1">Cytoplasm</location>
    </subcellularLocation>
</comment>
<feature type="domain" description="RNA-polymerase II-associated protein 3-like C-terminal" evidence="7">
    <location>
        <begin position="584"/>
        <end position="654"/>
    </location>
</feature>
<dbReference type="SUPFAM" id="SSF48452">
    <property type="entry name" value="TPR-like"/>
    <property type="match status" value="1"/>
</dbReference>
<dbReference type="SMART" id="SM00028">
    <property type="entry name" value="TPR"/>
    <property type="match status" value="3"/>
</dbReference>
<evidence type="ECO:0000313" key="10">
    <source>
        <dbReference type="RefSeq" id="XP_026301351.1"/>
    </source>
</evidence>
<sequence length="681" mass="78437">MVETDTNIIYNTKCGQKSLLERYDIPVEHLSYEYISECTNAKKLERIVTILRSGEEGFYPDLTKHAEKCLNVIKPSSIILRKSEPILKRDMLEPNECKEIDKDINDWMSEMQIREKDLEEGKTTLLNPLPSPDIREFKEESLKKNFATNLKNTKNKRIASCDYSAWDKYDVDVELNKIDIREDQQKLEAKKLQQKQKEIIEKKKLEKHTIINTSALTGTELDVMADQEREKGNEAYRAGDYEEALEHYNISIKMNSNIITHNNRAMTYIKLQRYQDALKDCNTVLNVECMNIKALLRRALCLDHLGESSQALADCEAALILEPTNAVAIAGVKKLRKPCESRKIRMTITEEQTEDTNKKLISKLNELEEKKNYVSQFNSNSICYCDKAPGPSRNLNPSPHIKAEYCLENNNRGTAIIKNTLSQKKSENIQKIINVSTELFKSPVSSSNNYSSNVSKLYQEKNDPDPLTAKHKSTFSRTKSPIETNSVIIEELPNESSNKNYINVEIKSKETTNKNISNIKIKNKNRTSDKQIKLKNLTKNCEKYYLNEKPRKIEMADKYKNKTSKEEKSITKITNNSSKNDFDLEVYAQLLRSVDLNLVLGNELDGSKFSTILHCLEQYFCTSDNIELLNNCLKSISQMKRFSIINMFMSSEDKQVVKNIFNFLEEHGTSEVSSLRQIYCI</sequence>
<dbReference type="PROSITE" id="PS50005">
    <property type="entry name" value="TPR"/>
    <property type="match status" value="1"/>
</dbReference>
<dbReference type="Proteomes" id="UP000005203">
    <property type="component" value="Linkage group LG15"/>
</dbReference>
<dbReference type="Gene3D" id="1.25.40.10">
    <property type="entry name" value="Tetratricopeptide repeat domain"/>
    <property type="match status" value="1"/>
</dbReference>
<keyword evidence="4 5" id="KW-0802">TPR repeat</keyword>
<keyword evidence="2" id="KW-0963">Cytoplasm</keyword>
<name>A0A7M7MUX0_APIME</name>
<dbReference type="InterPro" id="IPR011990">
    <property type="entry name" value="TPR-like_helical_dom_sf"/>
</dbReference>
<dbReference type="EnsemblMetazoa" id="XM_026445566">
    <property type="protein sequence ID" value="XP_026301351"/>
    <property type="gene ID" value="LOC411467"/>
</dbReference>
<evidence type="ECO:0000256" key="5">
    <source>
        <dbReference type="PROSITE-ProRule" id="PRU00339"/>
    </source>
</evidence>
<evidence type="ECO:0000259" key="7">
    <source>
        <dbReference type="Pfam" id="PF13877"/>
    </source>
</evidence>